<dbReference type="Proteomes" id="UP001172082">
    <property type="component" value="Unassembled WGS sequence"/>
</dbReference>
<feature type="transmembrane region" description="Helical" evidence="1">
    <location>
        <begin position="177"/>
        <end position="195"/>
    </location>
</feature>
<evidence type="ECO:0000313" key="2">
    <source>
        <dbReference type="EMBL" id="MDN5201231.1"/>
    </source>
</evidence>
<sequence>MVRVVKRKLPDKHTAQTKSLLDLLAIYIADHPGMTRQLLLKYDIPISKNSNGKDLTNKVFIAIEKAGKHFHNELAKRLYAKIKPKEQEDSFDFRSLQGGGTSGGNGGVTIGADPVSAIAGAVGSIANLFGNKQRKKIMKDQARSQTLQTMLAYKAQKEAQVAYKQAAKVSQVNKEKLLKMVGGTAVIGIAGWFFLKQLGKQRPAYQPNYQVTQ</sequence>
<dbReference type="EMBL" id="JAUJEA010000002">
    <property type="protein sequence ID" value="MDN5201231.1"/>
    <property type="molecule type" value="Genomic_DNA"/>
</dbReference>
<keyword evidence="1" id="KW-1133">Transmembrane helix</keyword>
<organism evidence="2 3">
    <name type="scientific">Splendidivirga corallicola</name>
    <dbReference type="NCBI Taxonomy" id="3051826"/>
    <lineage>
        <taxon>Bacteria</taxon>
        <taxon>Pseudomonadati</taxon>
        <taxon>Bacteroidota</taxon>
        <taxon>Cytophagia</taxon>
        <taxon>Cytophagales</taxon>
        <taxon>Splendidivirgaceae</taxon>
        <taxon>Splendidivirga</taxon>
    </lineage>
</organism>
<accession>A0ABT8KKJ0</accession>
<keyword evidence="3" id="KW-1185">Reference proteome</keyword>
<dbReference type="RefSeq" id="WP_346751257.1">
    <property type="nucleotide sequence ID" value="NZ_JAUJEA010000002.1"/>
</dbReference>
<keyword evidence="1" id="KW-0812">Transmembrane</keyword>
<protein>
    <submittedName>
        <fullName evidence="2">Uncharacterized protein</fullName>
    </submittedName>
</protein>
<reference evidence="2" key="1">
    <citation type="submission" date="2023-06" db="EMBL/GenBank/DDBJ databases">
        <title>Genomic of Parafulvivirga corallium.</title>
        <authorList>
            <person name="Wang G."/>
        </authorList>
    </citation>
    <scope>NUCLEOTIDE SEQUENCE</scope>
    <source>
        <strain evidence="2">BMA10</strain>
    </source>
</reference>
<gene>
    <name evidence="2" type="ORF">QQ008_07655</name>
</gene>
<evidence type="ECO:0000313" key="3">
    <source>
        <dbReference type="Proteomes" id="UP001172082"/>
    </source>
</evidence>
<keyword evidence="1" id="KW-0472">Membrane</keyword>
<evidence type="ECO:0000256" key="1">
    <source>
        <dbReference type="SAM" id="Phobius"/>
    </source>
</evidence>
<name>A0ABT8KKJ0_9BACT</name>
<proteinExistence type="predicted"/>
<comment type="caution">
    <text evidence="2">The sequence shown here is derived from an EMBL/GenBank/DDBJ whole genome shotgun (WGS) entry which is preliminary data.</text>
</comment>